<evidence type="ECO:0000256" key="1">
    <source>
        <dbReference type="ARBA" id="ARBA00008213"/>
    </source>
</evidence>
<comment type="caution">
    <text evidence="12">The sequence shown here is derived from an EMBL/GenBank/DDBJ whole genome shotgun (WGS) entry which is preliminary data.</text>
</comment>
<keyword evidence="5 8" id="KW-0804">Transcription</keyword>
<dbReference type="SUPFAM" id="SSF54534">
    <property type="entry name" value="FKBP-like"/>
    <property type="match status" value="1"/>
</dbReference>
<proteinExistence type="inferred from homology"/>
<evidence type="ECO:0000313" key="13">
    <source>
        <dbReference type="Proteomes" id="UP000450000"/>
    </source>
</evidence>
<dbReference type="GO" id="GO:0003746">
    <property type="term" value="F:translation elongation factor activity"/>
    <property type="evidence" value="ECO:0007669"/>
    <property type="project" value="UniProtKB-KW"/>
</dbReference>
<keyword evidence="12" id="KW-0648">Protein biosynthesis</keyword>
<evidence type="ECO:0000256" key="6">
    <source>
        <dbReference type="ARBA" id="ARBA00024916"/>
    </source>
</evidence>
<dbReference type="InterPro" id="IPR001437">
    <property type="entry name" value="Tscrpt_elong_fac_GreA/B_C"/>
</dbReference>
<feature type="domain" description="Transcription elongation factor GreA/GreB C-terminal" evidence="10">
    <location>
        <begin position="86"/>
        <end position="162"/>
    </location>
</feature>
<dbReference type="PANTHER" id="PTHR30437:SF4">
    <property type="entry name" value="TRANSCRIPTION ELONGATION FACTOR GREA"/>
    <property type="match status" value="1"/>
</dbReference>
<evidence type="ECO:0000256" key="9">
    <source>
        <dbReference type="RuleBase" id="RU000556"/>
    </source>
</evidence>
<dbReference type="GO" id="GO:0003677">
    <property type="term" value="F:DNA binding"/>
    <property type="evidence" value="ECO:0007669"/>
    <property type="project" value="UniProtKB-UniRule"/>
</dbReference>
<evidence type="ECO:0000259" key="11">
    <source>
        <dbReference type="Pfam" id="PF03449"/>
    </source>
</evidence>
<evidence type="ECO:0000256" key="2">
    <source>
        <dbReference type="ARBA" id="ARBA00013729"/>
    </source>
</evidence>
<dbReference type="InterPro" id="IPR006359">
    <property type="entry name" value="Tscrpt_elong_fac_GreA"/>
</dbReference>
<reference evidence="12 13" key="1">
    <citation type="submission" date="2019-09" db="EMBL/GenBank/DDBJ databases">
        <title>Genome Sequences of Streptomyces kaniharaensis ATCC 21070.</title>
        <authorList>
            <person name="Zhu W."/>
            <person name="De Crecy-Lagard V."/>
            <person name="Richards N.G."/>
        </authorList>
    </citation>
    <scope>NUCLEOTIDE SEQUENCE [LARGE SCALE GENOMIC DNA]</scope>
    <source>
        <strain evidence="12 13">SF-557</strain>
    </source>
</reference>
<dbReference type="GO" id="GO:0032784">
    <property type="term" value="P:regulation of DNA-templated transcription elongation"/>
    <property type="evidence" value="ECO:0007669"/>
    <property type="project" value="UniProtKB-UniRule"/>
</dbReference>
<dbReference type="FunFam" id="1.10.287.180:FF:000001">
    <property type="entry name" value="Transcription elongation factor GreA"/>
    <property type="match status" value="1"/>
</dbReference>
<dbReference type="InterPro" id="IPR036953">
    <property type="entry name" value="GreA/GreB_C_sf"/>
</dbReference>
<organism evidence="12 13">
    <name type="scientific">Streptomyces kaniharaensis</name>
    <dbReference type="NCBI Taxonomy" id="212423"/>
    <lineage>
        <taxon>Bacteria</taxon>
        <taxon>Bacillati</taxon>
        <taxon>Actinomycetota</taxon>
        <taxon>Actinomycetes</taxon>
        <taxon>Kitasatosporales</taxon>
        <taxon>Streptomycetaceae</taxon>
        <taxon>Streptomyces</taxon>
    </lineage>
</organism>
<dbReference type="SUPFAM" id="SSF46557">
    <property type="entry name" value="GreA transcript cleavage protein, N-terminal domain"/>
    <property type="match status" value="1"/>
</dbReference>
<dbReference type="GO" id="GO:0070063">
    <property type="term" value="F:RNA polymerase binding"/>
    <property type="evidence" value="ECO:0007669"/>
    <property type="project" value="InterPro"/>
</dbReference>
<comment type="similarity">
    <text evidence="1 8 9">Belongs to the GreA/GreB family.</text>
</comment>
<dbReference type="InterPro" id="IPR036805">
    <property type="entry name" value="Tscrpt_elong_fac_GreA/B_N_sf"/>
</dbReference>
<evidence type="ECO:0000256" key="8">
    <source>
        <dbReference type="HAMAP-Rule" id="MF_00105"/>
    </source>
</evidence>
<dbReference type="InterPro" id="IPR022691">
    <property type="entry name" value="Tscrpt_elong_fac_GreA/B_N"/>
</dbReference>
<feature type="domain" description="Transcription elongation factor GreA/GreB N-terminal" evidence="11">
    <location>
        <begin position="10"/>
        <end position="79"/>
    </location>
</feature>
<dbReference type="Pfam" id="PF01272">
    <property type="entry name" value="GreA_GreB"/>
    <property type="match status" value="1"/>
</dbReference>
<gene>
    <name evidence="8 12" type="primary">greA</name>
    <name evidence="12" type="ORF">F7Q99_16245</name>
</gene>
<comment type="function">
    <text evidence="6 8 9">Necessary for efficient RNA polymerase transcription elongation past template-encoded arresting sites. The arresting sites in DNA have the property of trapping a certain fraction of elongating RNA polymerases that pass through, resulting in locked ternary complexes. Cleavage of the nascent transcript by cleavage factors such as GreA or GreB allows the resumption of elongation from the new 3'terminus. GreA releases sequences of 2 to 3 nucleotides.</text>
</comment>
<dbReference type="HAMAP" id="MF_00105">
    <property type="entry name" value="GreA_GreB"/>
    <property type="match status" value="1"/>
</dbReference>
<evidence type="ECO:0000256" key="5">
    <source>
        <dbReference type="ARBA" id="ARBA00023163"/>
    </source>
</evidence>
<dbReference type="InterPro" id="IPR018151">
    <property type="entry name" value="TF_GreA/GreB_CS"/>
</dbReference>
<protein>
    <recommendedName>
        <fullName evidence="2 8">Transcription elongation factor GreA</fullName>
    </recommendedName>
    <alternativeName>
        <fullName evidence="7 8">Transcript cleavage factor GreA</fullName>
    </alternativeName>
</protein>
<name>A0A6N7KTX5_9ACTN</name>
<dbReference type="RefSeq" id="WP_326846732.1">
    <property type="nucleotide sequence ID" value="NZ_WBOF01000001.1"/>
</dbReference>
<keyword evidence="3 8" id="KW-0805">Transcription regulation</keyword>
<dbReference type="Pfam" id="PF03449">
    <property type="entry name" value="GreA_GreB_N"/>
    <property type="match status" value="1"/>
</dbReference>
<evidence type="ECO:0000256" key="3">
    <source>
        <dbReference type="ARBA" id="ARBA00023015"/>
    </source>
</evidence>
<dbReference type="Proteomes" id="UP000450000">
    <property type="component" value="Unassembled WGS sequence"/>
</dbReference>
<dbReference type="PROSITE" id="PS00829">
    <property type="entry name" value="GREAB_1"/>
    <property type="match status" value="1"/>
</dbReference>
<evidence type="ECO:0000259" key="10">
    <source>
        <dbReference type="Pfam" id="PF01272"/>
    </source>
</evidence>
<sequence length="166" mass="18112">MTQTSENVTWLTQAGYDQLKAELDHLTGPWRIEIAQKIEAAREEGDLKENAGYHAAKEEQGKYEMRIRQLTQLLERAKVGEAPADSGVVAPGMIVTVAFDGDEDDTMEFLLASREVAGADALDIYSPQSPLGRAIDGKKIGDEATYELPNGKQAMVKILKVTPHAG</sequence>
<dbReference type="Gene3D" id="1.10.287.180">
    <property type="entry name" value="Transcription elongation factor, GreA/GreB, N-terminal domain"/>
    <property type="match status" value="1"/>
</dbReference>
<keyword evidence="12" id="KW-0251">Elongation factor</keyword>
<dbReference type="NCBIfam" id="TIGR01462">
    <property type="entry name" value="greA"/>
    <property type="match status" value="1"/>
</dbReference>
<keyword evidence="13" id="KW-1185">Reference proteome</keyword>
<evidence type="ECO:0000256" key="7">
    <source>
        <dbReference type="ARBA" id="ARBA00030776"/>
    </source>
</evidence>
<dbReference type="InterPro" id="IPR028624">
    <property type="entry name" value="Tscrpt_elong_fac_GreA/B"/>
</dbReference>
<evidence type="ECO:0000313" key="12">
    <source>
        <dbReference type="EMBL" id="MQS13777.1"/>
    </source>
</evidence>
<dbReference type="GO" id="GO:0006354">
    <property type="term" value="P:DNA-templated transcription elongation"/>
    <property type="evidence" value="ECO:0007669"/>
    <property type="project" value="TreeGrafter"/>
</dbReference>
<accession>A0A6N7KTX5</accession>
<dbReference type="AlphaFoldDB" id="A0A6N7KTX5"/>
<dbReference type="PIRSF" id="PIRSF006092">
    <property type="entry name" value="GreA_GreB"/>
    <property type="match status" value="1"/>
</dbReference>
<evidence type="ECO:0000256" key="4">
    <source>
        <dbReference type="ARBA" id="ARBA00023125"/>
    </source>
</evidence>
<dbReference type="EMBL" id="WBOF01000001">
    <property type="protein sequence ID" value="MQS13777.1"/>
    <property type="molecule type" value="Genomic_DNA"/>
</dbReference>
<dbReference type="NCBIfam" id="NF001262">
    <property type="entry name" value="PRK00226.1-3"/>
    <property type="match status" value="1"/>
</dbReference>
<dbReference type="Gene3D" id="3.10.50.30">
    <property type="entry name" value="Transcription elongation factor, GreA/GreB, C-terminal domain"/>
    <property type="match status" value="1"/>
</dbReference>
<dbReference type="InterPro" id="IPR023459">
    <property type="entry name" value="Tscrpt_elong_fac_GreA/B_fam"/>
</dbReference>
<dbReference type="PANTHER" id="PTHR30437">
    <property type="entry name" value="TRANSCRIPTION ELONGATION FACTOR GREA"/>
    <property type="match status" value="1"/>
</dbReference>
<keyword evidence="4 8" id="KW-0238">DNA-binding</keyword>